<proteinExistence type="inferred from homology"/>
<dbReference type="PANTHER" id="PTHR30472">
    <property type="entry name" value="FERRIC ENTEROBACTIN TRANSPORT SYSTEM PERMEASE PROTEIN"/>
    <property type="match status" value="1"/>
</dbReference>
<dbReference type="GO" id="GO:0033214">
    <property type="term" value="P:siderophore-iron import into cell"/>
    <property type="evidence" value="ECO:0007669"/>
    <property type="project" value="TreeGrafter"/>
</dbReference>
<evidence type="ECO:0000256" key="4">
    <source>
        <dbReference type="ARBA" id="ARBA00022475"/>
    </source>
</evidence>
<feature type="transmembrane region" description="Helical" evidence="8">
    <location>
        <begin position="109"/>
        <end position="128"/>
    </location>
</feature>
<gene>
    <name evidence="9" type="ORF">DIW82_04530</name>
</gene>
<dbReference type="Gene3D" id="1.10.3470.10">
    <property type="entry name" value="ABC transporter involved in vitamin B12 uptake, BtuC"/>
    <property type="match status" value="1"/>
</dbReference>
<feature type="transmembrane region" description="Helical" evidence="8">
    <location>
        <begin position="20"/>
        <end position="39"/>
    </location>
</feature>
<name>A0A3D4SYG7_9CORY</name>
<feature type="transmembrane region" description="Helical" evidence="8">
    <location>
        <begin position="206"/>
        <end position="228"/>
    </location>
</feature>
<feature type="transmembrane region" description="Helical" evidence="8">
    <location>
        <begin position="291"/>
        <end position="309"/>
    </location>
</feature>
<accession>A0A3D4SYG7</accession>
<dbReference type="PANTHER" id="PTHR30472:SF25">
    <property type="entry name" value="ABC TRANSPORTER PERMEASE PROTEIN MJ0876-RELATED"/>
    <property type="match status" value="1"/>
</dbReference>
<sequence length="350" mass="35949">MKASTDRRGVLEHRTSVRWTTLVVLLVLLVVTVGVNLVLGQYSLSPGEVWNALAAGPGDTSETGANVIWQIRLPRIVLGLLVGAALAVAGTLLQGLFGNPLTEPSVIGVTSGAGVGAAAAIVFGLDFLGAATTPVLAFVAGILTTVLIYRLSSMNGEVRVLTLILTGIAVNAVAGAAISFLVFLAPTTSREQIIFWQMGSLNGSQWNQVGIVVVPVVLCLVASCAIAGRTDVLSLGEKAAGHAGVNVPLMRFAIIGLSTALAALAVSFAGIIGFVGLIVPHILRQVVGASNRWLVPLSAVGGALLLVLADLAARTLIAFADLPIGIFTALVGGPTFFVLLRRMLKRGGTV</sequence>
<dbReference type="EMBL" id="DQID01000127">
    <property type="protein sequence ID" value="HCT14067.1"/>
    <property type="molecule type" value="Genomic_DNA"/>
</dbReference>
<protein>
    <submittedName>
        <fullName evidence="9">ABC transporter permease</fullName>
    </submittedName>
</protein>
<evidence type="ECO:0000256" key="5">
    <source>
        <dbReference type="ARBA" id="ARBA00022692"/>
    </source>
</evidence>
<evidence type="ECO:0000313" key="10">
    <source>
        <dbReference type="Proteomes" id="UP000261739"/>
    </source>
</evidence>
<dbReference type="FunFam" id="1.10.3470.10:FF:000001">
    <property type="entry name" value="Vitamin B12 ABC transporter permease BtuC"/>
    <property type="match status" value="1"/>
</dbReference>
<dbReference type="GO" id="GO:0005886">
    <property type="term" value="C:plasma membrane"/>
    <property type="evidence" value="ECO:0007669"/>
    <property type="project" value="UniProtKB-SubCell"/>
</dbReference>
<evidence type="ECO:0000256" key="6">
    <source>
        <dbReference type="ARBA" id="ARBA00022989"/>
    </source>
</evidence>
<keyword evidence="5 8" id="KW-0812">Transmembrane</keyword>
<evidence type="ECO:0000256" key="2">
    <source>
        <dbReference type="ARBA" id="ARBA00007935"/>
    </source>
</evidence>
<evidence type="ECO:0000256" key="3">
    <source>
        <dbReference type="ARBA" id="ARBA00022448"/>
    </source>
</evidence>
<comment type="similarity">
    <text evidence="2">Belongs to the binding-protein-dependent transport system permease family. FecCD subfamily.</text>
</comment>
<keyword evidence="6 8" id="KW-1133">Transmembrane helix</keyword>
<dbReference type="RefSeq" id="WP_273051309.1">
    <property type="nucleotide sequence ID" value="NZ_DAITTW010000116.1"/>
</dbReference>
<keyword evidence="7 8" id="KW-0472">Membrane</keyword>
<feature type="transmembrane region" description="Helical" evidence="8">
    <location>
        <begin position="135"/>
        <end position="152"/>
    </location>
</feature>
<keyword evidence="3" id="KW-0813">Transport</keyword>
<reference evidence="9 10" key="1">
    <citation type="journal article" date="2018" name="Nat. Biotechnol.">
        <title>A standardized bacterial taxonomy based on genome phylogeny substantially revises the tree of life.</title>
        <authorList>
            <person name="Parks D.H."/>
            <person name="Chuvochina M."/>
            <person name="Waite D.W."/>
            <person name="Rinke C."/>
            <person name="Skarshewski A."/>
            <person name="Chaumeil P.A."/>
            <person name="Hugenholtz P."/>
        </authorList>
    </citation>
    <scope>NUCLEOTIDE SEQUENCE [LARGE SCALE GENOMIC DNA]</scope>
    <source>
        <strain evidence="9">UBA11247</strain>
    </source>
</reference>
<evidence type="ECO:0000313" key="9">
    <source>
        <dbReference type="EMBL" id="HCT14067.1"/>
    </source>
</evidence>
<organism evidence="9 10">
    <name type="scientific">Corynebacterium nuruki</name>
    <dbReference type="NCBI Taxonomy" id="1032851"/>
    <lineage>
        <taxon>Bacteria</taxon>
        <taxon>Bacillati</taxon>
        <taxon>Actinomycetota</taxon>
        <taxon>Actinomycetes</taxon>
        <taxon>Mycobacteriales</taxon>
        <taxon>Corynebacteriaceae</taxon>
        <taxon>Corynebacterium</taxon>
    </lineage>
</organism>
<dbReference type="InterPro" id="IPR037294">
    <property type="entry name" value="ABC_BtuC-like"/>
</dbReference>
<dbReference type="SUPFAM" id="SSF81345">
    <property type="entry name" value="ABC transporter involved in vitamin B12 uptake, BtuC"/>
    <property type="match status" value="1"/>
</dbReference>
<comment type="subcellular location">
    <subcellularLocation>
        <location evidence="1">Cell membrane</location>
        <topology evidence="1">Multi-pass membrane protein</topology>
    </subcellularLocation>
</comment>
<feature type="transmembrane region" description="Helical" evidence="8">
    <location>
        <begin position="158"/>
        <end position="185"/>
    </location>
</feature>
<dbReference type="InterPro" id="IPR000522">
    <property type="entry name" value="ABC_transptr_permease_BtuC"/>
</dbReference>
<comment type="caution">
    <text evidence="9">The sequence shown here is derived from an EMBL/GenBank/DDBJ whole genome shotgun (WGS) entry which is preliminary data.</text>
</comment>
<dbReference type="CDD" id="cd06550">
    <property type="entry name" value="TM_ABC_iron-siderophores_like"/>
    <property type="match status" value="1"/>
</dbReference>
<dbReference type="Proteomes" id="UP000261739">
    <property type="component" value="Unassembled WGS sequence"/>
</dbReference>
<dbReference type="STRING" id="863239.GCA_000213935_00385"/>
<dbReference type="GO" id="GO:0022857">
    <property type="term" value="F:transmembrane transporter activity"/>
    <property type="evidence" value="ECO:0007669"/>
    <property type="project" value="InterPro"/>
</dbReference>
<evidence type="ECO:0000256" key="7">
    <source>
        <dbReference type="ARBA" id="ARBA00023136"/>
    </source>
</evidence>
<evidence type="ECO:0000256" key="1">
    <source>
        <dbReference type="ARBA" id="ARBA00004651"/>
    </source>
</evidence>
<feature type="transmembrane region" description="Helical" evidence="8">
    <location>
        <begin position="315"/>
        <end position="340"/>
    </location>
</feature>
<feature type="transmembrane region" description="Helical" evidence="8">
    <location>
        <begin position="76"/>
        <end position="97"/>
    </location>
</feature>
<feature type="transmembrane region" description="Helical" evidence="8">
    <location>
        <begin position="252"/>
        <end position="279"/>
    </location>
</feature>
<evidence type="ECO:0000256" key="8">
    <source>
        <dbReference type="SAM" id="Phobius"/>
    </source>
</evidence>
<keyword evidence="4" id="KW-1003">Cell membrane</keyword>
<dbReference type="AlphaFoldDB" id="A0A3D4SYG7"/>
<dbReference type="Pfam" id="PF01032">
    <property type="entry name" value="FecCD"/>
    <property type="match status" value="1"/>
</dbReference>